<dbReference type="InterPro" id="IPR000326">
    <property type="entry name" value="PAP2/HPO"/>
</dbReference>
<dbReference type="Proteomes" id="UP000030023">
    <property type="component" value="Unassembled WGS sequence"/>
</dbReference>
<feature type="transmembrane region" description="Helical" evidence="1">
    <location>
        <begin position="89"/>
        <end position="110"/>
    </location>
</feature>
<feature type="transmembrane region" description="Helical" evidence="1">
    <location>
        <begin position="155"/>
        <end position="174"/>
    </location>
</feature>
<evidence type="ECO:0000256" key="1">
    <source>
        <dbReference type="SAM" id="Phobius"/>
    </source>
</evidence>
<protein>
    <submittedName>
        <fullName evidence="3">Phospholipid phosphatase</fullName>
    </submittedName>
</protein>
<sequence length="220" mass="24439">MIVRMPEYLKKAGIAAAIVFLLLLLLVGLRLNSVSSLDRAVSNALAMNDFTAGSLFLRTVWILGSPLADFIYAVILSGLLYFSNLRIPAIWIMLTYITGIIVGQILKVAIGRTRPAGHLSGGYSFPSNHLLAAFIVITIIFVLILPNLSSNNLKVWFGWAAITFGLLLIEAGVYLQEHFITDNLAGGSFGIAWVTLWIWLYEKYARRLHDRIPALKYDEI</sequence>
<reference evidence="3 4" key="1">
    <citation type="journal article" date="2014" name="Antonie Van Leeuwenhoek">
        <title>Oenococcus alcoholitolerans sp. nov., a lactic acid bacteria isolated from cachaca and ethanol fermentation processes.</title>
        <authorList>
            <person name="Badotti F."/>
            <person name="Moreira A.P."/>
            <person name="Tonon L.A."/>
            <person name="de Lucena B.T."/>
            <person name="Gomes Fde C."/>
            <person name="Kruger R."/>
            <person name="Thompson C.C."/>
            <person name="de Morais M.A.Jr."/>
            <person name="Rosa C.A."/>
            <person name="Thompson F.L."/>
        </authorList>
    </citation>
    <scope>NUCLEOTIDE SEQUENCE [LARGE SCALE GENOMIC DNA]</scope>
    <source>
        <strain evidence="3 4">UFRJ-M7.2.18</strain>
    </source>
</reference>
<dbReference type="Pfam" id="PF01569">
    <property type="entry name" value="PAP2"/>
    <property type="match status" value="1"/>
</dbReference>
<comment type="caution">
    <text evidence="3">The sequence shown here is derived from an EMBL/GenBank/DDBJ whole genome shotgun (WGS) entry which is preliminary data.</text>
</comment>
<keyword evidence="1" id="KW-1133">Transmembrane helix</keyword>
<dbReference type="EMBL" id="AXCV01000271">
    <property type="protein sequence ID" value="KGO31634.1"/>
    <property type="molecule type" value="Genomic_DNA"/>
</dbReference>
<evidence type="ECO:0000313" key="3">
    <source>
        <dbReference type="EMBL" id="KGO31634.1"/>
    </source>
</evidence>
<gene>
    <name evidence="3" type="ORF">Q757_06000</name>
</gene>
<evidence type="ECO:0000259" key="2">
    <source>
        <dbReference type="SMART" id="SM00014"/>
    </source>
</evidence>
<dbReference type="Gene3D" id="1.20.144.10">
    <property type="entry name" value="Phosphatidic acid phosphatase type 2/haloperoxidase"/>
    <property type="match status" value="1"/>
</dbReference>
<feature type="transmembrane region" description="Helical" evidence="1">
    <location>
        <begin position="60"/>
        <end position="82"/>
    </location>
</feature>
<keyword evidence="1" id="KW-0812">Transmembrane</keyword>
<accession>A0ABR4XQL6</accession>
<dbReference type="InterPro" id="IPR036938">
    <property type="entry name" value="PAP2/HPO_sf"/>
</dbReference>
<name>A0ABR4XQL6_9LACO</name>
<keyword evidence="1" id="KW-0472">Membrane</keyword>
<evidence type="ECO:0000313" key="4">
    <source>
        <dbReference type="Proteomes" id="UP000030023"/>
    </source>
</evidence>
<keyword evidence="4" id="KW-1185">Reference proteome</keyword>
<dbReference type="CDD" id="cd03392">
    <property type="entry name" value="PAP2_like_2"/>
    <property type="match status" value="1"/>
</dbReference>
<dbReference type="SUPFAM" id="SSF48317">
    <property type="entry name" value="Acid phosphatase/Vanadium-dependent haloperoxidase"/>
    <property type="match status" value="1"/>
</dbReference>
<feature type="transmembrane region" description="Helical" evidence="1">
    <location>
        <begin position="130"/>
        <end position="148"/>
    </location>
</feature>
<feature type="transmembrane region" description="Helical" evidence="1">
    <location>
        <begin position="180"/>
        <end position="201"/>
    </location>
</feature>
<proteinExistence type="predicted"/>
<feature type="domain" description="Phosphatidic acid phosphatase type 2/haloperoxidase" evidence="2">
    <location>
        <begin position="89"/>
        <end position="198"/>
    </location>
</feature>
<organism evidence="3 4">
    <name type="scientific">Oenococcus alcoholitolerans</name>
    <dbReference type="NCBI Taxonomy" id="931074"/>
    <lineage>
        <taxon>Bacteria</taxon>
        <taxon>Bacillati</taxon>
        <taxon>Bacillota</taxon>
        <taxon>Bacilli</taxon>
        <taxon>Lactobacillales</taxon>
        <taxon>Lactobacillaceae</taxon>
        <taxon>Oenococcus</taxon>
    </lineage>
</organism>
<dbReference type="SMART" id="SM00014">
    <property type="entry name" value="acidPPc"/>
    <property type="match status" value="1"/>
</dbReference>